<organism evidence="4 5">
    <name type="scientific">Heligmosomoides polygyrus</name>
    <name type="common">Parasitic roundworm</name>
    <dbReference type="NCBI Taxonomy" id="6339"/>
    <lineage>
        <taxon>Eukaryota</taxon>
        <taxon>Metazoa</taxon>
        <taxon>Ecdysozoa</taxon>
        <taxon>Nematoda</taxon>
        <taxon>Chromadorea</taxon>
        <taxon>Rhabditida</taxon>
        <taxon>Rhabditina</taxon>
        <taxon>Rhabditomorpha</taxon>
        <taxon>Strongyloidea</taxon>
        <taxon>Heligmosomidae</taxon>
        <taxon>Heligmosomoides</taxon>
    </lineage>
</organism>
<dbReference type="GO" id="GO:0004725">
    <property type="term" value="F:protein tyrosine phosphatase activity"/>
    <property type="evidence" value="ECO:0007669"/>
    <property type="project" value="InterPro"/>
</dbReference>
<dbReference type="PROSITE" id="PS00383">
    <property type="entry name" value="TYR_PHOSPHATASE_1"/>
    <property type="match status" value="1"/>
</dbReference>
<dbReference type="PROSITE" id="PS50056">
    <property type="entry name" value="TYR_PHOSPHATASE_2"/>
    <property type="match status" value="1"/>
</dbReference>
<dbReference type="OrthoDB" id="10253954at2759"/>
<dbReference type="PANTHER" id="PTHR46163:SF12">
    <property type="entry name" value="PROTEIN-TYROSINE PHOSPHATASE"/>
    <property type="match status" value="1"/>
</dbReference>
<dbReference type="PROSITE" id="PS50055">
    <property type="entry name" value="TYR_PHOSPHATASE_PTP"/>
    <property type="match status" value="1"/>
</dbReference>
<dbReference type="Gene3D" id="3.90.190.10">
    <property type="entry name" value="Protein tyrosine phosphatase superfamily"/>
    <property type="match status" value="1"/>
</dbReference>
<dbReference type="AlphaFoldDB" id="A0A183GN62"/>
<accession>A0A3P8CVR2</accession>
<dbReference type="CDD" id="cd00047">
    <property type="entry name" value="PTPc"/>
    <property type="match status" value="1"/>
</dbReference>
<evidence type="ECO:0000313" key="3">
    <source>
        <dbReference type="EMBL" id="VDP43032.1"/>
    </source>
</evidence>
<dbReference type="InterPro" id="IPR000387">
    <property type="entry name" value="Tyr_Pase_dom"/>
</dbReference>
<dbReference type="InterPro" id="IPR000242">
    <property type="entry name" value="PTP_cat"/>
</dbReference>
<reference evidence="5" key="2">
    <citation type="submission" date="2019-09" db="UniProtKB">
        <authorList>
            <consortium name="WormBaseParasite"/>
        </authorList>
    </citation>
    <scope>IDENTIFICATION</scope>
</reference>
<dbReference type="Pfam" id="PF00102">
    <property type="entry name" value="Y_phosphatase"/>
    <property type="match status" value="1"/>
</dbReference>
<sequence>KAKKCAEYYPTKDGELYFNDIVVQFKRQEEFVFPFETKIKLEVTYLDVQVPGHPTHSCTHYHWVDWPDRCVPPADAAPLFLLNSIAYTRTPIVIHCSAGIGRTGSIVLLQHAMEVLEKGENLAEMNGYLLELRTQRNNSVQTDQQYLYVHQVLLTYFRSIGFLPETILPALDAFTAAYNSATTGF</sequence>
<protein>
    <submittedName>
        <fullName evidence="5">Protein-tyrosine phosphatase</fullName>
    </submittedName>
</protein>
<dbReference type="InterPro" id="IPR003595">
    <property type="entry name" value="Tyr_Pase_cat"/>
</dbReference>
<evidence type="ECO:0000259" key="1">
    <source>
        <dbReference type="PROSITE" id="PS50055"/>
    </source>
</evidence>
<feature type="domain" description="Tyrosine specific protein phosphatases" evidence="2">
    <location>
        <begin position="91"/>
        <end position="147"/>
    </location>
</feature>
<dbReference type="PRINTS" id="PR00700">
    <property type="entry name" value="PRTYPHPHTASE"/>
</dbReference>
<keyword evidence="4" id="KW-1185">Reference proteome</keyword>
<reference evidence="3 4" key="1">
    <citation type="submission" date="2018-11" db="EMBL/GenBank/DDBJ databases">
        <authorList>
            <consortium name="Pathogen Informatics"/>
        </authorList>
    </citation>
    <scope>NUCLEOTIDE SEQUENCE [LARGE SCALE GENOMIC DNA]</scope>
</reference>
<dbReference type="PANTHER" id="PTHR46163">
    <property type="entry name" value="TYROSINE-PROTEIN PHOSPHATASE-RELATED"/>
    <property type="match status" value="1"/>
</dbReference>
<evidence type="ECO:0000259" key="2">
    <source>
        <dbReference type="PROSITE" id="PS50056"/>
    </source>
</evidence>
<dbReference type="SMART" id="SM00194">
    <property type="entry name" value="PTPc"/>
    <property type="match status" value="1"/>
</dbReference>
<dbReference type="WBParaSite" id="HPBE_0002413201-mRNA-1">
    <property type="protein sequence ID" value="HPBE_0002413201-mRNA-1"/>
    <property type="gene ID" value="HPBE_0002413201"/>
</dbReference>
<dbReference type="Proteomes" id="UP000050761">
    <property type="component" value="Unassembled WGS sequence"/>
</dbReference>
<feature type="domain" description="Tyrosine-protein phosphatase" evidence="1">
    <location>
        <begin position="1"/>
        <end position="156"/>
    </location>
</feature>
<dbReference type="SMART" id="SM00404">
    <property type="entry name" value="PTPc_motif"/>
    <property type="match status" value="1"/>
</dbReference>
<gene>
    <name evidence="3" type="ORF">HPBE_LOCUS24131</name>
</gene>
<proteinExistence type="predicted"/>
<dbReference type="EMBL" id="UZAH01035891">
    <property type="protein sequence ID" value="VDP43032.1"/>
    <property type="molecule type" value="Genomic_DNA"/>
</dbReference>
<dbReference type="InterPro" id="IPR052782">
    <property type="entry name" value="Oocyte-zygote_transition_reg"/>
</dbReference>
<dbReference type="SUPFAM" id="SSF52799">
    <property type="entry name" value="(Phosphotyrosine protein) phosphatases II"/>
    <property type="match status" value="1"/>
</dbReference>
<evidence type="ECO:0000313" key="4">
    <source>
        <dbReference type="Proteomes" id="UP000050761"/>
    </source>
</evidence>
<accession>A0A183GN62</accession>
<name>A0A183GN62_HELPZ</name>
<dbReference type="InterPro" id="IPR029021">
    <property type="entry name" value="Prot-tyrosine_phosphatase-like"/>
</dbReference>
<dbReference type="InterPro" id="IPR016130">
    <property type="entry name" value="Tyr_Pase_AS"/>
</dbReference>
<evidence type="ECO:0000313" key="5">
    <source>
        <dbReference type="WBParaSite" id="HPBE_0002413201-mRNA-1"/>
    </source>
</evidence>